<reference evidence="9" key="1">
    <citation type="submission" date="2017-08" db="EMBL/GenBank/DDBJ databases">
        <authorList>
            <person name="Alvarez-Ponce D."/>
            <person name="Weitzman C.L."/>
            <person name="Tillett R.L."/>
            <person name="Sandmeier F.C."/>
            <person name="Tracy C.R."/>
        </authorList>
    </citation>
    <scope>NUCLEOTIDE SEQUENCE [LARGE SCALE GENOMIC DNA]</scope>
    <source>
        <strain evidence="9">723</strain>
    </source>
</reference>
<dbReference type="InterPro" id="IPR036291">
    <property type="entry name" value="NAD(P)-bd_dom_sf"/>
</dbReference>
<dbReference type="Gene3D" id="3.40.50.720">
    <property type="entry name" value="NAD(P)-binding Rossmann-like Domain"/>
    <property type="match status" value="1"/>
</dbReference>
<dbReference type="SUPFAM" id="SSF50129">
    <property type="entry name" value="GroES-like"/>
    <property type="match status" value="1"/>
</dbReference>
<evidence type="ECO:0000256" key="3">
    <source>
        <dbReference type="ARBA" id="ARBA00022723"/>
    </source>
</evidence>
<evidence type="ECO:0000313" key="8">
    <source>
        <dbReference type="EMBL" id="PAK21014.1"/>
    </source>
</evidence>
<accession>A0A269THU8</accession>
<comment type="caution">
    <text evidence="8">The sequence shown here is derived from an EMBL/GenBank/DDBJ whole genome shotgun (WGS) entry which is preliminary data.</text>
</comment>
<keyword evidence="4 6" id="KW-0862">Zinc</keyword>
<evidence type="ECO:0000256" key="2">
    <source>
        <dbReference type="ARBA" id="ARBA00008072"/>
    </source>
</evidence>
<evidence type="ECO:0000259" key="7">
    <source>
        <dbReference type="SMART" id="SM00829"/>
    </source>
</evidence>
<evidence type="ECO:0000313" key="9">
    <source>
        <dbReference type="Proteomes" id="UP000216943"/>
    </source>
</evidence>
<evidence type="ECO:0000256" key="6">
    <source>
        <dbReference type="RuleBase" id="RU361277"/>
    </source>
</evidence>
<dbReference type="Pfam" id="PF08240">
    <property type="entry name" value="ADH_N"/>
    <property type="match status" value="1"/>
</dbReference>
<organism evidence="8 9">
    <name type="scientific">Mycoplasmopsis agassizii</name>
    <dbReference type="NCBI Taxonomy" id="33922"/>
    <lineage>
        <taxon>Bacteria</taxon>
        <taxon>Bacillati</taxon>
        <taxon>Mycoplasmatota</taxon>
        <taxon>Mycoplasmoidales</taxon>
        <taxon>Metamycoplasmataceae</taxon>
        <taxon>Mycoplasmopsis</taxon>
    </lineage>
</organism>
<comment type="cofactor">
    <cofactor evidence="1 6">
        <name>Zn(2+)</name>
        <dbReference type="ChEBI" id="CHEBI:29105"/>
    </cofactor>
</comment>
<dbReference type="SMART" id="SM00829">
    <property type="entry name" value="PKS_ER"/>
    <property type="match status" value="1"/>
</dbReference>
<evidence type="ECO:0000256" key="4">
    <source>
        <dbReference type="ARBA" id="ARBA00022833"/>
    </source>
</evidence>
<proteinExistence type="inferred from homology"/>
<dbReference type="GO" id="GO:0016491">
    <property type="term" value="F:oxidoreductase activity"/>
    <property type="evidence" value="ECO:0007669"/>
    <property type="project" value="UniProtKB-KW"/>
</dbReference>
<dbReference type="PANTHER" id="PTHR42813">
    <property type="entry name" value="ZINC-TYPE ALCOHOL DEHYDROGENASE-LIKE"/>
    <property type="match status" value="1"/>
</dbReference>
<dbReference type="AlphaFoldDB" id="A0A269THU8"/>
<dbReference type="GO" id="GO:0008270">
    <property type="term" value="F:zinc ion binding"/>
    <property type="evidence" value="ECO:0007669"/>
    <property type="project" value="InterPro"/>
</dbReference>
<dbReference type="PANTHER" id="PTHR42813:SF4">
    <property type="entry name" value="NADP-DEPENDENT ISOPROPANOL DEHYDROGENASE"/>
    <property type="match status" value="1"/>
</dbReference>
<keyword evidence="3 6" id="KW-0479">Metal-binding</keyword>
<dbReference type="PROSITE" id="PS00059">
    <property type="entry name" value="ADH_ZINC"/>
    <property type="match status" value="1"/>
</dbReference>
<dbReference type="InterPro" id="IPR002328">
    <property type="entry name" value="ADH_Zn_CS"/>
</dbReference>
<evidence type="ECO:0000256" key="1">
    <source>
        <dbReference type="ARBA" id="ARBA00001947"/>
    </source>
</evidence>
<protein>
    <submittedName>
        <fullName evidence="8">Alcohol dehydrogenase</fullName>
    </submittedName>
</protein>
<evidence type="ECO:0000256" key="5">
    <source>
        <dbReference type="ARBA" id="ARBA00023002"/>
    </source>
</evidence>
<dbReference type="EMBL" id="NQNY01000016">
    <property type="protein sequence ID" value="PAK21014.1"/>
    <property type="molecule type" value="Genomic_DNA"/>
</dbReference>
<comment type="similarity">
    <text evidence="2 6">Belongs to the zinc-containing alcohol dehydrogenase family.</text>
</comment>
<dbReference type="Proteomes" id="UP000216943">
    <property type="component" value="Unassembled WGS sequence"/>
</dbReference>
<dbReference type="InterPro" id="IPR013149">
    <property type="entry name" value="ADH-like_C"/>
</dbReference>
<sequence>MKALVWKGNGEVKLIDKDTPKLIKDSDAIVHMETTTICGTDLGIKHDKIPYMDKGTTLGHEGVGTIVKVGVDVKDLKVGDRVIVSAVSTCGICDNCKKNLQAHCTNGGGWIFGYKIDGTLAEYVRVPFADHSLIKLDNDITVDQAIFTSDILPTGYEIGVLKANIKPTDSVLIVGAGAVGTAALLTALTFNPKMVIVADINDDRLELSKKSGATHVVNSRDASKAAEEIYMLTNGQGVDVAIEAVGYPATFDLAQVTIAVGGHISVVGVHGKPVPFNLNNLWIKNITVSTGLVSANTTVDLLSKIKSGKISTELLSKPEHRNFKLSKIDQPNEAFDIFENAEKHHAMKVIIRNDIER</sequence>
<keyword evidence="5" id="KW-0560">Oxidoreductase</keyword>
<feature type="domain" description="Enoyl reductase (ER)" evidence="7">
    <location>
        <begin position="8"/>
        <end position="351"/>
    </location>
</feature>
<dbReference type="InterPro" id="IPR011032">
    <property type="entry name" value="GroES-like_sf"/>
</dbReference>
<dbReference type="OrthoDB" id="9769198at2"/>
<dbReference type="SUPFAM" id="SSF51735">
    <property type="entry name" value="NAD(P)-binding Rossmann-fold domains"/>
    <property type="match status" value="1"/>
</dbReference>
<dbReference type="InterPro" id="IPR020843">
    <property type="entry name" value="ER"/>
</dbReference>
<dbReference type="InterPro" id="IPR013154">
    <property type="entry name" value="ADH-like_N"/>
</dbReference>
<dbReference type="Gene3D" id="3.90.180.10">
    <property type="entry name" value="Medium-chain alcohol dehydrogenases, catalytic domain"/>
    <property type="match status" value="1"/>
</dbReference>
<dbReference type="Pfam" id="PF00107">
    <property type="entry name" value="ADH_zinc_N"/>
    <property type="match status" value="1"/>
</dbReference>
<gene>
    <name evidence="8" type="ORF">CJJ23_04355</name>
</gene>
<name>A0A269THU8_9BACT</name>